<feature type="compositionally biased region" description="Gly residues" evidence="1">
    <location>
        <begin position="590"/>
        <end position="605"/>
    </location>
</feature>
<organism evidence="2 3">
    <name type="scientific">Chlamydomonas incerta</name>
    <dbReference type="NCBI Taxonomy" id="51695"/>
    <lineage>
        <taxon>Eukaryota</taxon>
        <taxon>Viridiplantae</taxon>
        <taxon>Chlorophyta</taxon>
        <taxon>core chlorophytes</taxon>
        <taxon>Chlorophyceae</taxon>
        <taxon>CS clade</taxon>
        <taxon>Chlamydomonadales</taxon>
        <taxon>Chlamydomonadaceae</taxon>
        <taxon>Chlamydomonas</taxon>
    </lineage>
</organism>
<feature type="region of interest" description="Disordered" evidence="1">
    <location>
        <begin position="578"/>
        <end position="605"/>
    </location>
</feature>
<dbReference type="OrthoDB" id="552587at2759"/>
<sequence>MEPTREAPTTFIDVLSVPQLWTHLGAAELTAVRSCSSATRSLHDTSVTSARIALQYRDRGEAALHRMLEALRRLSGRGCRLTHLTLTCQQDSYGRLWSDVLSLPMCAGVTRLELLGMHAVPSRGADAAQPGGAGCKEVAAMLPTLAPCVRELTVQMWRASGAVDVLLAALGTRLEVLELQLCGSSELPCAGLLALAAAAQPAAASGAATADAPEAGASGHRGNQTGVAAAGGLWVRRGAGAAGGRGLRELRIIVSMHRDICLGPFGYGTQARYGGPMAPVGARRGGGGAATAAGMASGARAVTGAQPPPARAATGRAVPPAVAAIAALAPGLRALELAGTRVDRILDPPGRLLGLSALTQLERLRVQLPAAPEPYVTTTGGGGGGSSAGYYGGAGAGGRVNDGGGGGGSWKLGPLLAAMTWIRDLDLGPSYRLPPEALVSLAALTQLTRLRCGSIAAPPPQQYQCLAAAAAAAAAPAAADEPQAAAPAQPASSCAAAGRGAALPLPLPAGVLRLPLPAGLAVLEVSSLPAVPVLAALAALPCLHALRITPLPPAPARTAAAVAAAAAAREAGERRKAAATATAAYTQPAGGHGGRGDTGGGGAGGGSCCDPPGMAALPGGVSGGGDGDGAGRRVWVPARNAQGTVAAAAGQAQTQPAGPAVPDATAATAALPSTAAGAAPEPLRLALVGDEWEHGRHHPAGLQQQQQQAPGGAAGAAGSQPQEVATAARLLRRVLPPSAWCRLSLHPFTRSPARLAGPHAAWMSELWPLAGGGAVGSGGGNGGGGGGVEAVEVAGLDLAAGDLEALVAALPGVRSLGLFMCRLPDGDLARRLQAERPGLALRVDSSCVYDSPPAAALHGGRYGSGHLPYGRGGYGPGANGLYGGALGDGDDDEFVDEAEAKDEDPDKEVAALGGVAWPIAAEMQRAYERALDATDDEEEAEGEEADGGGELADSEMGEAEEDGCGSWDQQG</sequence>
<feature type="compositionally biased region" description="Acidic residues" evidence="1">
    <location>
        <begin position="933"/>
        <end position="963"/>
    </location>
</feature>
<feature type="region of interest" description="Disordered" evidence="1">
    <location>
        <begin position="695"/>
        <end position="721"/>
    </location>
</feature>
<dbReference type="EMBL" id="JAEHOC010000051">
    <property type="protein sequence ID" value="KAG2426008.1"/>
    <property type="molecule type" value="Genomic_DNA"/>
</dbReference>
<dbReference type="Proteomes" id="UP000650467">
    <property type="component" value="Unassembled WGS sequence"/>
</dbReference>
<feature type="compositionally biased region" description="Low complexity" evidence="1">
    <location>
        <begin position="578"/>
        <end position="589"/>
    </location>
</feature>
<protein>
    <submittedName>
        <fullName evidence="2">Uncharacterized protein</fullName>
    </submittedName>
</protein>
<dbReference type="AlphaFoldDB" id="A0A835SEZ9"/>
<proteinExistence type="predicted"/>
<feature type="region of interest" description="Disordered" evidence="1">
    <location>
        <begin position="927"/>
        <end position="971"/>
    </location>
</feature>
<feature type="compositionally biased region" description="Low complexity" evidence="1">
    <location>
        <begin position="700"/>
        <end position="721"/>
    </location>
</feature>
<evidence type="ECO:0000313" key="2">
    <source>
        <dbReference type="EMBL" id="KAG2426008.1"/>
    </source>
</evidence>
<keyword evidence="3" id="KW-1185">Reference proteome</keyword>
<evidence type="ECO:0000256" key="1">
    <source>
        <dbReference type="SAM" id="MobiDB-lite"/>
    </source>
</evidence>
<reference evidence="2" key="1">
    <citation type="journal article" date="2020" name="bioRxiv">
        <title>Comparative genomics of Chlamydomonas.</title>
        <authorList>
            <person name="Craig R.J."/>
            <person name="Hasan A.R."/>
            <person name="Ness R.W."/>
            <person name="Keightley P.D."/>
        </authorList>
    </citation>
    <scope>NUCLEOTIDE SEQUENCE</scope>
    <source>
        <strain evidence="2">SAG 7.73</strain>
    </source>
</reference>
<evidence type="ECO:0000313" key="3">
    <source>
        <dbReference type="Proteomes" id="UP000650467"/>
    </source>
</evidence>
<accession>A0A835SEZ9</accession>
<comment type="caution">
    <text evidence="2">The sequence shown here is derived from an EMBL/GenBank/DDBJ whole genome shotgun (WGS) entry which is preliminary data.</text>
</comment>
<name>A0A835SEZ9_CHLIN</name>
<gene>
    <name evidence="2" type="ORF">HXX76_013379</name>
</gene>